<dbReference type="AlphaFoldDB" id="E3JCY3"/>
<evidence type="ECO:0000256" key="2">
    <source>
        <dbReference type="ARBA" id="ARBA00022840"/>
    </source>
</evidence>
<dbReference type="InterPro" id="IPR016032">
    <property type="entry name" value="Sig_transdc_resp-reg_C-effctor"/>
</dbReference>
<dbReference type="InterPro" id="IPR000792">
    <property type="entry name" value="Tscrpt_reg_LuxR_C"/>
</dbReference>
<dbReference type="PROSITE" id="PS50043">
    <property type="entry name" value="HTH_LUXR_2"/>
    <property type="match status" value="1"/>
</dbReference>
<dbReference type="Pfam" id="PF13191">
    <property type="entry name" value="AAA_16"/>
    <property type="match status" value="1"/>
</dbReference>
<dbReference type="eggNOG" id="COG2909">
    <property type="taxonomic scope" value="Bacteria"/>
</dbReference>
<dbReference type="Pfam" id="PF00196">
    <property type="entry name" value="GerE"/>
    <property type="match status" value="1"/>
</dbReference>
<dbReference type="GO" id="GO:0004016">
    <property type="term" value="F:adenylate cyclase activity"/>
    <property type="evidence" value="ECO:0007669"/>
    <property type="project" value="TreeGrafter"/>
</dbReference>
<evidence type="ECO:0000313" key="5">
    <source>
        <dbReference type="EMBL" id="ADP81122.1"/>
    </source>
</evidence>
<feature type="domain" description="HTH luxR-type" evidence="4">
    <location>
        <begin position="944"/>
        <end position="1007"/>
    </location>
</feature>
<dbReference type="GO" id="GO:0003677">
    <property type="term" value="F:DNA binding"/>
    <property type="evidence" value="ECO:0007669"/>
    <property type="project" value="InterPro"/>
</dbReference>
<dbReference type="KEGG" id="fri:FraEuI1c_3099"/>
<dbReference type="PANTHER" id="PTHR16305:SF35">
    <property type="entry name" value="TRANSCRIPTIONAL ACTIVATOR DOMAIN"/>
    <property type="match status" value="1"/>
</dbReference>
<dbReference type="InterPro" id="IPR036388">
    <property type="entry name" value="WH-like_DNA-bd_sf"/>
</dbReference>
<dbReference type="InterPro" id="IPR027417">
    <property type="entry name" value="P-loop_NTPase"/>
</dbReference>
<feature type="region of interest" description="Disordered" evidence="3">
    <location>
        <begin position="907"/>
        <end position="952"/>
    </location>
</feature>
<sequence>MTTAPASRNPARSPWRPAEEPRGRGRSAAGPCAGARLAPPRTSHVPARDRRLTGDLPDRGEALARLLAAFADSQAGRGSVVVISGGPGSGRSTVLAALLERAGGTGATVLTACGSAAAVGPPGDALRQLSRDATRAAALARAGKDATGRPVVAGLAEAPPLPALVEALGARIRALAAAAPVVVAVDDVHRADEASLRGLSLLVSRLATDRVLLVATVLDGAVTEPSRAGWHTDLLRHPRYRQVWLPGLSPAGVATVLTRRLGPAAAAAAPGWWAFSAGNPTLLRALLDDARAAPSPTGAPEANGAAVGPEPGPRYVEAVARLVHAAGGEALAVARAVAVLGASGASAGLAHQVLADRAGAGADRREAALGALARAGLMDRDGFRHPAVRAAVLADIPASARRELHRRAAEVRYLAGASADEIAVHLVAAGWAGERWCLDVLRRAIESALRADDVAGALAALDLADVTTTASREADADDQRAEFTLLRLRVACRDDGAEVIDRLDPLLRALLAGRLGGAHAVTLARLLMWFGREADAERALAELERRRDRLDPRSALGLELIHDYLPVNHPRLAVASGSARMTRRTAAGVADGQTAAAVDALRLALRGEADDETVRSAQQVLQATLLDDQSVGSVEWAVLALAYAGQLELAVSWADRYLAEATRRGSRAWQALMAGVRAEIAVHQGDIRAAGENARLALTVVPAWSWGVGIGRPLSALLMAAAASGAPLDDADVPAVPEAMFRSRFGPQFLRGRASLHAARGRLPAALDDLMTAGRLLVEWNIDQPGFVPWRVDAAHVLVRLGRVDEARALAEQHLARTHGGRLRGIGLRALAATLEPPRRLPVLLAAVDLLGAHSDRLELAGALADLSEAYLVADRSARARAVARRAMLLAGELGAEPLRSRLAGAYDWEDGSVPPRSGPEAGRGPETTPDLTPPRDPGATPSTRAGLAALSPAEHRVATLAASGRTNREIAASLFVTVGTVEQHLTRVYRKLGVRGRADLRARASA</sequence>
<dbReference type="SMART" id="SM00421">
    <property type="entry name" value="HTH_LUXR"/>
    <property type="match status" value="1"/>
</dbReference>
<keyword evidence="1" id="KW-0547">Nucleotide-binding</keyword>
<dbReference type="STRING" id="298654.FraEuI1c_3099"/>
<dbReference type="GO" id="GO:0005524">
    <property type="term" value="F:ATP binding"/>
    <property type="evidence" value="ECO:0007669"/>
    <property type="project" value="UniProtKB-KW"/>
</dbReference>
<name>E3JCY3_PSEI1</name>
<dbReference type="PRINTS" id="PR00038">
    <property type="entry name" value="HTHLUXR"/>
</dbReference>
<dbReference type="EMBL" id="CP002299">
    <property type="protein sequence ID" value="ADP81122.1"/>
    <property type="molecule type" value="Genomic_DNA"/>
</dbReference>
<evidence type="ECO:0000256" key="1">
    <source>
        <dbReference type="ARBA" id="ARBA00022741"/>
    </source>
</evidence>
<protein>
    <submittedName>
        <fullName evidence="5">Transcriptional regulator, LuxR family</fullName>
    </submittedName>
</protein>
<keyword evidence="6" id="KW-1185">Reference proteome</keyword>
<reference evidence="5 6" key="1">
    <citation type="submission" date="2010-10" db="EMBL/GenBank/DDBJ databases">
        <title>Complete sequence of Frankia sp. EuI1c.</title>
        <authorList>
            <consortium name="US DOE Joint Genome Institute"/>
            <person name="Lucas S."/>
            <person name="Copeland A."/>
            <person name="Lapidus A."/>
            <person name="Cheng J.-F."/>
            <person name="Bruce D."/>
            <person name="Goodwin L."/>
            <person name="Pitluck S."/>
            <person name="Chertkov O."/>
            <person name="Detter J.C."/>
            <person name="Han C."/>
            <person name="Tapia R."/>
            <person name="Land M."/>
            <person name="Hauser L."/>
            <person name="Jeffries C."/>
            <person name="Kyrpides N."/>
            <person name="Ivanova N."/>
            <person name="Mikhailova N."/>
            <person name="Beauchemin N."/>
            <person name="Sen A."/>
            <person name="Sur S.A."/>
            <person name="Gtari M."/>
            <person name="Wall L."/>
            <person name="Tisa L."/>
            <person name="Woyke T."/>
        </authorList>
    </citation>
    <scope>NUCLEOTIDE SEQUENCE [LARGE SCALE GENOMIC DNA]</scope>
    <source>
        <strain evidence="6">DSM 45817 / CECT 9037 / EuI1c</strain>
    </source>
</reference>
<dbReference type="PANTHER" id="PTHR16305">
    <property type="entry name" value="TESTICULAR SOLUBLE ADENYLYL CYCLASE"/>
    <property type="match status" value="1"/>
</dbReference>
<dbReference type="CDD" id="cd06170">
    <property type="entry name" value="LuxR_C_like"/>
    <property type="match status" value="1"/>
</dbReference>
<dbReference type="SUPFAM" id="SSF52540">
    <property type="entry name" value="P-loop containing nucleoside triphosphate hydrolases"/>
    <property type="match status" value="1"/>
</dbReference>
<organism evidence="5 6">
    <name type="scientific">Pseudofrankia inefficax (strain DSM 45817 / CECT 9037 / DDB 130130 / EuI1c)</name>
    <name type="common">Frankia inefficax</name>
    <dbReference type="NCBI Taxonomy" id="298654"/>
    <lineage>
        <taxon>Bacteria</taxon>
        <taxon>Bacillati</taxon>
        <taxon>Actinomycetota</taxon>
        <taxon>Actinomycetes</taxon>
        <taxon>Frankiales</taxon>
        <taxon>Frankiaceae</taxon>
        <taxon>Pseudofrankia</taxon>
    </lineage>
</organism>
<dbReference type="HOGENOM" id="CLU_006850_1_2_11"/>
<gene>
    <name evidence="5" type="ordered locus">FraEuI1c_3099</name>
</gene>
<evidence type="ECO:0000256" key="3">
    <source>
        <dbReference type="SAM" id="MobiDB-lite"/>
    </source>
</evidence>
<dbReference type="InterPro" id="IPR003593">
    <property type="entry name" value="AAA+_ATPase"/>
</dbReference>
<dbReference type="InParanoid" id="E3JCY3"/>
<dbReference type="Proteomes" id="UP000002484">
    <property type="component" value="Chromosome"/>
</dbReference>
<keyword evidence="2" id="KW-0067">ATP-binding</keyword>
<feature type="region of interest" description="Disordered" evidence="3">
    <location>
        <begin position="1"/>
        <end position="54"/>
    </location>
</feature>
<dbReference type="SMART" id="SM00382">
    <property type="entry name" value="AAA"/>
    <property type="match status" value="1"/>
</dbReference>
<dbReference type="InterPro" id="IPR041664">
    <property type="entry name" value="AAA_16"/>
</dbReference>
<dbReference type="PROSITE" id="PS00622">
    <property type="entry name" value="HTH_LUXR_1"/>
    <property type="match status" value="1"/>
</dbReference>
<evidence type="ECO:0000259" key="4">
    <source>
        <dbReference type="PROSITE" id="PS50043"/>
    </source>
</evidence>
<dbReference type="GO" id="GO:0005737">
    <property type="term" value="C:cytoplasm"/>
    <property type="evidence" value="ECO:0007669"/>
    <property type="project" value="TreeGrafter"/>
</dbReference>
<dbReference type="SUPFAM" id="SSF46894">
    <property type="entry name" value="C-terminal effector domain of the bipartite response regulators"/>
    <property type="match status" value="1"/>
</dbReference>
<dbReference type="GO" id="GO:0006355">
    <property type="term" value="P:regulation of DNA-templated transcription"/>
    <property type="evidence" value="ECO:0007669"/>
    <property type="project" value="InterPro"/>
</dbReference>
<dbReference type="Gene3D" id="1.10.10.10">
    <property type="entry name" value="Winged helix-like DNA-binding domain superfamily/Winged helix DNA-binding domain"/>
    <property type="match status" value="1"/>
</dbReference>
<accession>E3JCY3</accession>
<evidence type="ECO:0000313" key="6">
    <source>
        <dbReference type="Proteomes" id="UP000002484"/>
    </source>
</evidence>
<proteinExistence type="predicted"/>
<dbReference type="OrthoDB" id="3178131at2"/>
<dbReference type="RefSeq" id="WP_013424240.1">
    <property type="nucleotide sequence ID" value="NC_014666.1"/>
</dbReference>